<feature type="active site" description="Tele-phosphohistidine intermediate" evidence="1">
    <location>
        <position position="18"/>
    </location>
</feature>
<dbReference type="HOGENOM" id="CLU_033323_9_5_11"/>
<dbReference type="GO" id="GO:0005737">
    <property type="term" value="C:cytoplasm"/>
    <property type="evidence" value="ECO:0007669"/>
    <property type="project" value="TreeGrafter"/>
</dbReference>
<dbReference type="CDD" id="cd07067">
    <property type="entry name" value="HP_PGM_like"/>
    <property type="match status" value="1"/>
</dbReference>
<dbReference type="PANTHER" id="PTHR48100:SF62">
    <property type="entry name" value="GLUCOSYL-3-PHOSPHOGLYCERATE PHOSPHATASE"/>
    <property type="match status" value="1"/>
</dbReference>
<evidence type="ECO:0000256" key="1">
    <source>
        <dbReference type="PIRSR" id="PIRSR613078-1"/>
    </source>
</evidence>
<dbReference type="InterPro" id="IPR050275">
    <property type="entry name" value="PGM_Phosphatase"/>
</dbReference>
<reference evidence="3 4" key="1">
    <citation type="submission" date="2014-02" db="EMBL/GenBank/DDBJ databases">
        <title>Genome sequence of Brachybacterium phenoliresistens strain W13A50.</title>
        <authorList>
            <person name="Wang X."/>
        </authorList>
    </citation>
    <scope>NUCLEOTIDE SEQUENCE [LARGE SCALE GENOMIC DNA]</scope>
    <source>
        <strain evidence="3 4">W13A50</strain>
    </source>
</reference>
<dbReference type="RefSeq" id="WP_051486355.1">
    <property type="nucleotide sequence ID" value="NZ_BAAAOW010000001.1"/>
</dbReference>
<dbReference type="STRING" id="396014.BF93_05750"/>
<organism evidence="3 4">
    <name type="scientific">Brachybacterium phenoliresistens</name>
    <dbReference type="NCBI Taxonomy" id="396014"/>
    <lineage>
        <taxon>Bacteria</taxon>
        <taxon>Bacillati</taxon>
        <taxon>Actinomycetota</taxon>
        <taxon>Actinomycetes</taxon>
        <taxon>Micrococcales</taxon>
        <taxon>Dermabacteraceae</taxon>
        <taxon>Brachybacterium</taxon>
    </lineage>
</organism>
<dbReference type="SMART" id="SM00855">
    <property type="entry name" value="PGAM"/>
    <property type="match status" value="1"/>
</dbReference>
<gene>
    <name evidence="3" type="ORF">BF93_05750</name>
</gene>
<dbReference type="EMBL" id="JDYK01000002">
    <property type="protein sequence ID" value="EWS82542.1"/>
    <property type="molecule type" value="Genomic_DNA"/>
</dbReference>
<dbReference type="Gene3D" id="3.40.50.1240">
    <property type="entry name" value="Phosphoglycerate mutase-like"/>
    <property type="match status" value="1"/>
</dbReference>
<feature type="binding site" evidence="2">
    <location>
        <position position="67"/>
    </location>
    <ligand>
        <name>substrate</name>
    </ligand>
</feature>
<dbReference type="InterPro" id="IPR029033">
    <property type="entry name" value="His_PPase_superfam"/>
</dbReference>
<dbReference type="PATRIC" id="fig|396014.3.peg.151"/>
<keyword evidence="4" id="KW-1185">Reference proteome</keyword>
<evidence type="ECO:0000313" key="3">
    <source>
        <dbReference type="EMBL" id="EWS82542.1"/>
    </source>
</evidence>
<dbReference type="Proteomes" id="UP000023067">
    <property type="component" value="Unassembled WGS sequence"/>
</dbReference>
<proteinExistence type="predicted"/>
<dbReference type="SUPFAM" id="SSF53254">
    <property type="entry name" value="Phosphoglycerate mutase-like"/>
    <property type="match status" value="1"/>
</dbReference>
<dbReference type="PANTHER" id="PTHR48100">
    <property type="entry name" value="BROAD-SPECIFICITY PHOSPHATASE YOR283W-RELATED"/>
    <property type="match status" value="1"/>
</dbReference>
<dbReference type="OrthoDB" id="4697614at2"/>
<evidence type="ECO:0000256" key="2">
    <source>
        <dbReference type="PIRSR" id="PIRSR613078-2"/>
    </source>
</evidence>
<comment type="caution">
    <text evidence="3">The sequence shown here is derived from an EMBL/GenBank/DDBJ whole genome shotgun (WGS) entry which is preliminary data.</text>
</comment>
<dbReference type="AlphaFoldDB" id="Z9JXP9"/>
<dbReference type="eggNOG" id="COG0406">
    <property type="taxonomic scope" value="Bacteria"/>
</dbReference>
<feature type="binding site" evidence="2">
    <location>
        <begin position="17"/>
        <end position="24"/>
    </location>
    <ligand>
        <name>substrate</name>
    </ligand>
</feature>
<dbReference type="GO" id="GO:0016791">
    <property type="term" value="F:phosphatase activity"/>
    <property type="evidence" value="ECO:0007669"/>
    <property type="project" value="TreeGrafter"/>
</dbReference>
<dbReference type="InterPro" id="IPR001345">
    <property type="entry name" value="PG/BPGM_mutase_AS"/>
</dbReference>
<name>Z9JXP9_9MICO</name>
<dbReference type="Pfam" id="PF00300">
    <property type="entry name" value="His_Phos_1"/>
    <property type="match status" value="1"/>
</dbReference>
<protein>
    <submittedName>
        <fullName evidence="3">Phosphoglycerate mutase</fullName>
    </submittedName>
</protein>
<accession>Z9JXP9</accession>
<feature type="active site" description="Proton donor/acceptor" evidence="1">
    <location>
        <position position="91"/>
    </location>
</feature>
<evidence type="ECO:0000313" key="4">
    <source>
        <dbReference type="Proteomes" id="UP000023067"/>
    </source>
</evidence>
<sequence>MTRPSAAAEATRLILARHGQTDHNKALKLQGQVDIPLNALGRSQAQALGRALEPVAPDVIIASPLSRALATAQAVADRTGRTVRTDAAFLERSFGQWEGLTREEIQAEWPELYVEWISQRPVLGADVEARTAVAQRVADACRRLAVEHAGSTVLVVAHGAAITLGITGLLGLDPEGFRGIGGLENCHRSTLEVRVQAGEAGAMRLLSHNLPPDFT</sequence>
<dbReference type="InterPro" id="IPR013078">
    <property type="entry name" value="His_Pase_superF_clade-1"/>
</dbReference>
<dbReference type="PROSITE" id="PS00175">
    <property type="entry name" value="PG_MUTASE"/>
    <property type="match status" value="1"/>
</dbReference>